<dbReference type="eggNOG" id="KOG1516">
    <property type="taxonomic scope" value="Eukaryota"/>
</dbReference>
<evidence type="ECO:0000259" key="6">
    <source>
        <dbReference type="Pfam" id="PF00135"/>
    </source>
</evidence>
<dbReference type="InterPro" id="IPR002018">
    <property type="entry name" value="CarbesteraseB"/>
</dbReference>
<feature type="region of interest" description="Disordered" evidence="4">
    <location>
        <begin position="825"/>
        <end position="883"/>
    </location>
</feature>
<feature type="compositionally biased region" description="Polar residues" evidence="4">
    <location>
        <begin position="825"/>
        <end position="834"/>
    </location>
</feature>
<evidence type="ECO:0000256" key="4">
    <source>
        <dbReference type="SAM" id="MobiDB-lite"/>
    </source>
</evidence>
<organism evidence="7 8">
    <name type="scientific">Tetranychus urticae</name>
    <name type="common">Two-spotted spider mite</name>
    <dbReference type="NCBI Taxonomy" id="32264"/>
    <lineage>
        <taxon>Eukaryota</taxon>
        <taxon>Metazoa</taxon>
        <taxon>Ecdysozoa</taxon>
        <taxon>Arthropoda</taxon>
        <taxon>Chelicerata</taxon>
        <taxon>Arachnida</taxon>
        <taxon>Acari</taxon>
        <taxon>Acariformes</taxon>
        <taxon>Trombidiformes</taxon>
        <taxon>Prostigmata</taxon>
        <taxon>Eleutherengona</taxon>
        <taxon>Raphignathae</taxon>
        <taxon>Tetranychoidea</taxon>
        <taxon>Tetranychidae</taxon>
        <taxon>Tetranychus</taxon>
    </lineage>
</organism>
<feature type="compositionally biased region" description="Polar residues" evidence="4">
    <location>
        <begin position="842"/>
        <end position="854"/>
    </location>
</feature>
<dbReference type="SUPFAM" id="SSF53474">
    <property type="entry name" value="alpha/beta-Hydrolases"/>
    <property type="match status" value="1"/>
</dbReference>
<dbReference type="EMBL" id="CAEY01000114">
    <property type="status" value="NOT_ANNOTATED_CDS"/>
    <property type="molecule type" value="Genomic_DNA"/>
</dbReference>
<keyword evidence="5" id="KW-0812">Transmembrane</keyword>
<protein>
    <recommendedName>
        <fullName evidence="6">Carboxylesterase type B domain-containing protein</fullName>
    </recommendedName>
</protein>
<keyword evidence="5" id="KW-0472">Membrane</keyword>
<reference evidence="8" key="1">
    <citation type="submission" date="2011-08" db="EMBL/GenBank/DDBJ databases">
        <authorList>
            <person name="Rombauts S."/>
        </authorList>
    </citation>
    <scope>NUCLEOTIDE SEQUENCE</scope>
    <source>
        <strain evidence="8">London</strain>
    </source>
</reference>
<dbReference type="PANTHER" id="PTHR43903">
    <property type="entry name" value="NEUROLIGIN"/>
    <property type="match status" value="1"/>
</dbReference>
<dbReference type="EMBL" id="CAEY01000115">
    <property type="status" value="NOT_ANNOTATED_CDS"/>
    <property type="molecule type" value="Genomic_DNA"/>
</dbReference>
<keyword evidence="3" id="KW-0325">Glycoprotein</keyword>
<dbReference type="EnsemblMetazoa" id="tetur12g03000.1">
    <property type="protein sequence ID" value="tetur12g03000.1"/>
    <property type="gene ID" value="tetur12g03000"/>
</dbReference>
<dbReference type="InterPro" id="IPR019819">
    <property type="entry name" value="Carboxylesterase_B_CS"/>
</dbReference>
<proteinExistence type="inferred from homology"/>
<evidence type="ECO:0000256" key="5">
    <source>
        <dbReference type="SAM" id="Phobius"/>
    </source>
</evidence>
<evidence type="ECO:0000256" key="1">
    <source>
        <dbReference type="ARBA" id="ARBA00005964"/>
    </source>
</evidence>
<evidence type="ECO:0000256" key="2">
    <source>
        <dbReference type="ARBA" id="ARBA00022729"/>
    </source>
</evidence>
<accession>T1KIY2</accession>
<feature type="compositionally biased region" description="Low complexity" evidence="4">
    <location>
        <begin position="752"/>
        <end position="761"/>
    </location>
</feature>
<dbReference type="Proteomes" id="UP000015104">
    <property type="component" value="Unassembled WGS sequence"/>
</dbReference>
<dbReference type="Pfam" id="PF00135">
    <property type="entry name" value="COesterase"/>
    <property type="match status" value="1"/>
</dbReference>
<evidence type="ECO:0000256" key="3">
    <source>
        <dbReference type="ARBA" id="ARBA00023180"/>
    </source>
</evidence>
<keyword evidence="8" id="KW-1185">Reference proteome</keyword>
<dbReference type="AlphaFoldDB" id="T1KIY2"/>
<keyword evidence="2" id="KW-0732">Signal</keyword>
<dbReference type="STRING" id="32264.T1KIY2"/>
<comment type="similarity">
    <text evidence="1">Belongs to the type-B carboxylesterase/lipase family.</text>
</comment>
<feature type="transmembrane region" description="Helical" evidence="5">
    <location>
        <begin position="796"/>
        <end position="819"/>
    </location>
</feature>
<feature type="domain" description="Carboxylesterase type B" evidence="6">
    <location>
        <begin position="83"/>
        <end position="627"/>
    </location>
</feature>
<feature type="compositionally biased region" description="Low complexity" evidence="4">
    <location>
        <begin position="865"/>
        <end position="879"/>
    </location>
</feature>
<dbReference type="InterPro" id="IPR051093">
    <property type="entry name" value="Neuroligin/BSAL"/>
</dbReference>
<dbReference type="PROSITE" id="PS00941">
    <property type="entry name" value="CARBOXYLESTERASE_B_2"/>
    <property type="match status" value="1"/>
</dbReference>
<dbReference type="InterPro" id="IPR029058">
    <property type="entry name" value="AB_hydrolase_fold"/>
</dbReference>
<dbReference type="ESTHER" id="tetur-t1kiy2">
    <property type="family name" value="Neuroligin"/>
</dbReference>
<name>T1KIY2_TETUR</name>
<feature type="region of interest" description="Disordered" evidence="4">
    <location>
        <begin position="745"/>
        <end position="779"/>
    </location>
</feature>
<keyword evidence="5" id="KW-1133">Transmembrane helix</keyword>
<sequence>MNPNHLVVQSKRSSWLNREKAMIKCFIFNCIHFYRQSSFTFTNVEHVRARILSLLIVFTLFNPLCQGVSGSTMKQSSDRRYSSRIVSTKYGTLRGFIVNLSGKINLQPVEVFLGVPYASPPVGKLRFMPPVTPAHWNGAKSAHSQGPVCPQNLPNISNTSEALKTMSTGRLRTLKRLIPLLLNQSEDCLYLNIFTPYSASNEMTKLPVIVFIHGESYEWNSGSSYDGSVLSSFGNVVVVTINYRLGVLGFFPALDGSSRGNFGLMDQVAALHWVQENIAGFGGDPTNVTVFGHGQGAACINILMVSPMAKGLFHRAILHSGTGLSPWAMATDAVDYSRKLAALVGCPDGDDQSSQMIDCLRSKDYRDLISPNLPVPSHLTSLGPTVDGIVIPDHPEKLMNSAQYSHLFGSIDLLLGITSKEYFKFNGNEESSGIDLVKEEKIVRTLVRNLFNYHLQEIFHTIVNEYTDWTKHEVSLKDILKTTSDIVSDGTVISQAIKVAQLHSNKSGDYPSSEGCVHGEELAYIFGSPLVSQLELGYFVSDYTPEETALSARIITYWTNFAKTGQVVENIGQQFNDDPNDDGYKSSNGIKEMIFWPRYDEYRQQYLSINLEPSVKDHYRAHQLSVWLNLIPKIHLPGPGPLTYQHHLLTDYDDLSTYEGIVRSTASLTHAMVAGLVGSESTLDSSLQQNAILGSIDSLHQTSSWPGSSQIDGPNPGLMATSPVSVINSKVNSLSSNLSISQQQQFTDKNKSLSSQPQQSLKEMKQIKDASSSSSSHSSWEDSFHFKWNGPYSTTLSVTIAIGCTFLILNGLMLAAFFYKRGRPNQTQSVNDSSASKDKTRAIQSHPSSNLTNESAKKQGRPHQSHQQQQSHQQSVQSSLPDSPFKLSSANTGLLINSPVGLIEVTNEMMGRTASPSIKAEAYPVDYISSVTGSQMMALNGDLTSDLLENISSTTTTTTATGDHHNDSGGHRLINTGGGGNGGGSHVSMCNSVFYPDKCPTISRLSSHHSPAYRTISQNKFGHIEEPREFHEMNI</sequence>
<dbReference type="HOGENOM" id="CLU_006586_5_0_1"/>
<evidence type="ECO:0000313" key="7">
    <source>
        <dbReference type="EnsemblMetazoa" id="tetur12g03000.1"/>
    </source>
</evidence>
<reference evidence="7" key="2">
    <citation type="submission" date="2015-06" db="UniProtKB">
        <authorList>
            <consortium name="EnsemblMetazoa"/>
        </authorList>
    </citation>
    <scope>IDENTIFICATION</scope>
</reference>
<evidence type="ECO:0000313" key="8">
    <source>
        <dbReference type="Proteomes" id="UP000015104"/>
    </source>
</evidence>
<dbReference type="Gene3D" id="3.40.50.1820">
    <property type="entry name" value="alpha/beta hydrolase"/>
    <property type="match status" value="1"/>
</dbReference>